<name>E6PUV1_9ZZZZ</name>
<feature type="compositionally biased region" description="Low complexity" evidence="1">
    <location>
        <begin position="14"/>
        <end position="30"/>
    </location>
</feature>
<comment type="caution">
    <text evidence="2">The sequence shown here is derived from an EMBL/GenBank/DDBJ whole genome shotgun (WGS) entry which is preliminary data.</text>
</comment>
<evidence type="ECO:0000256" key="1">
    <source>
        <dbReference type="SAM" id="MobiDB-lite"/>
    </source>
</evidence>
<organism evidence="2">
    <name type="scientific">mine drainage metagenome</name>
    <dbReference type="NCBI Taxonomy" id="410659"/>
    <lineage>
        <taxon>unclassified sequences</taxon>
        <taxon>metagenomes</taxon>
        <taxon>ecological metagenomes</taxon>
    </lineage>
</organism>
<gene>
    <name evidence="2" type="ORF">CARN2_4191</name>
</gene>
<feature type="region of interest" description="Disordered" evidence="1">
    <location>
        <begin position="1"/>
        <end position="42"/>
    </location>
</feature>
<evidence type="ECO:0000313" key="2">
    <source>
        <dbReference type="EMBL" id="CBH98708.1"/>
    </source>
</evidence>
<dbReference type="AlphaFoldDB" id="E6PUV1"/>
<reference evidence="2" key="1">
    <citation type="submission" date="2009-10" db="EMBL/GenBank/DDBJ databases">
        <title>Diversity of trophic interactions inside an arsenic-rich microbial ecosystem.</title>
        <authorList>
            <person name="Bertin P.N."/>
            <person name="Heinrich-Salmeron A."/>
            <person name="Pelletier E."/>
            <person name="Goulhen-Chollet F."/>
            <person name="Arsene-Ploetze F."/>
            <person name="Gallien S."/>
            <person name="Calteau A."/>
            <person name="Vallenet D."/>
            <person name="Casiot C."/>
            <person name="Chane-Woon-Ming B."/>
            <person name="Giloteaux L."/>
            <person name="Barakat M."/>
            <person name="Bonnefoy V."/>
            <person name="Bruneel O."/>
            <person name="Chandler M."/>
            <person name="Cleiss J."/>
            <person name="Duran R."/>
            <person name="Elbaz-Poulichet F."/>
            <person name="Fonknechten N."/>
            <person name="Lauga B."/>
            <person name="Mornico D."/>
            <person name="Ortet P."/>
            <person name="Schaeffer C."/>
            <person name="Siguier P."/>
            <person name="Alexander Thil Smith A."/>
            <person name="Van Dorsselaer A."/>
            <person name="Weissenbach J."/>
            <person name="Medigue C."/>
            <person name="Le Paslier D."/>
        </authorList>
    </citation>
    <scope>NUCLEOTIDE SEQUENCE</scope>
</reference>
<proteinExistence type="predicted"/>
<accession>E6PUV1</accession>
<protein>
    <submittedName>
        <fullName evidence="2">Uncharacterized protein</fullName>
    </submittedName>
</protein>
<sequence length="316" mass="32786">MGPCLSWHARGPMRAASGDSRSGSRSLPRSSRPESKFGDRQAALHPRVHAAWVFTQAHDAVEHESGAGGRASSSGLRARCAACTCSVLARSFGLGGSAFHWLEVMGAMASVSTGQPAAIHACVPPSSTAICSAGTPNSGSSQAKNAASCSEVASSPVGATMGSSCCNCTPCMLAWDSSAVGSRTSTFLPSMSRFCRSPQKLTESASMMWPPTTSSTFLPFTVVNFGLSDKVLRLSRLSTTCTSLAWALSHSGVTSGPGNTPACAHPHKPNAAAPTQSRHGSLHRFIAMSVFMNVSAFSGKHATSPTYCFDGTEQFC</sequence>
<dbReference type="EMBL" id="CABM01000060">
    <property type="protein sequence ID" value="CBH98708.1"/>
    <property type="molecule type" value="Genomic_DNA"/>
</dbReference>